<feature type="transmembrane region" description="Helical" evidence="6">
    <location>
        <begin position="338"/>
        <end position="364"/>
    </location>
</feature>
<evidence type="ECO:0000256" key="3">
    <source>
        <dbReference type="ARBA" id="ARBA00022989"/>
    </source>
</evidence>
<evidence type="ECO:0000256" key="1">
    <source>
        <dbReference type="ARBA" id="ARBA00004141"/>
    </source>
</evidence>
<dbReference type="AlphaFoldDB" id="A0A8H6F3V3"/>
<keyword evidence="2 6" id="KW-0812">Transmembrane</keyword>
<dbReference type="EMBL" id="JABWAD010000027">
    <property type="protein sequence ID" value="KAF6070288.1"/>
    <property type="molecule type" value="Genomic_DNA"/>
</dbReference>
<accession>A0A8H6F3V3</accession>
<dbReference type="InterPro" id="IPR011701">
    <property type="entry name" value="MFS"/>
</dbReference>
<evidence type="ECO:0000256" key="2">
    <source>
        <dbReference type="ARBA" id="ARBA00022692"/>
    </source>
</evidence>
<keyword evidence="4 6" id="KW-0472">Membrane</keyword>
<feature type="transmembrane region" description="Helical" evidence="6">
    <location>
        <begin position="197"/>
        <end position="217"/>
    </location>
</feature>
<feature type="transmembrane region" description="Helical" evidence="6">
    <location>
        <begin position="107"/>
        <end position="127"/>
    </location>
</feature>
<comment type="subcellular location">
    <subcellularLocation>
        <location evidence="1">Membrane</location>
        <topology evidence="1">Multi-pass membrane protein</topology>
    </subcellularLocation>
</comment>
<proteinExistence type="predicted"/>
<feature type="region of interest" description="Disordered" evidence="5">
    <location>
        <begin position="228"/>
        <end position="250"/>
    </location>
</feature>
<dbReference type="PANTHER" id="PTHR23502">
    <property type="entry name" value="MAJOR FACILITATOR SUPERFAMILY"/>
    <property type="match status" value="1"/>
</dbReference>
<evidence type="ECO:0000256" key="6">
    <source>
        <dbReference type="SAM" id="Phobius"/>
    </source>
</evidence>
<dbReference type="FunFam" id="1.20.1250.20:FF:001026">
    <property type="entry name" value="AGL069Cp"/>
    <property type="match status" value="1"/>
</dbReference>
<reference evidence="7 8" key="1">
    <citation type="submission" date="2020-03" db="EMBL/GenBank/DDBJ databases">
        <title>FDA dAtabase for Regulatory Grade micrObial Sequences (FDA-ARGOS): Supporting development and validation of Infectious Disease Dx tests.</title>
        <authorList>
            <person name="Campos J."/>
            <person name="Goldberg B."/>
            <person name="Tallon L."/>
            <person name="Sadzewicz L."/>
            <person name="Vavikolanu K."/>
            <person name="Mehta A."/>
            <person name="Aluvathingal J."/>
            <person name="Nadendla S."/>
            <person name="Nandy P."/>
            <person name="Geyer C."/>
            <person name="Yan Y."/>
            <person name="Sichtig H."/>
        </authorList>
    </citation>
    <scope>NUCLEOTIDE SEQUENCE [LARGE SCALE GENOMIC DNA]</scope>
    <source>
        <strain evidence="7 8">FDAARGOS_656</strain>
    </source>
</reference>
<dbReference type="InterPro" id="IPR036259">
    <property type="entry name" value="MFS_trans_sf"/>
</dbReference>
<feature type="region of interest" description="Disordered" evidence="5">
    <location>
        <begin position="1"/>
        <end position="23"/>
    </location>
</feature>
<feature type="transmembrane region" description="Helical" evidence="6">
    <location>
        <begin position="457"/>
        <end position="478"/>
    </location>
</feature>
<evidence type="ECO:0000256" key="4">
    <source>
        <dbReference type="ARBA" id="ARBA00023136"/>
    </source>
</evidence>
<dbReference type="Proteomes" id="UP000536275">
    <property type="component" value="Unassembled WGS sequence"/>
</dbReference>
<organism evidence="7 8">
    <name type="scientific">Candida albicans</name>
    <name type="common">Yeast</name>
    <dbReference type="NCBI Taxonomy" id="5476"/>
    <lineage>
        <taxon>Eukaryota</taxon>
        <taxon>Fungi</taxon>
        <taxon>Dikarya</taxon>
        <taxon>Ascomycota</taxon>
        <taxon>Saccharomycotina</taxon>
        <taxon>Pichiomycetes</taxon>
        <taxon>Debaryomycetaceae</taxon>
        <taxon>Candida/Lodderomyces clade</taxon>
        <taxon>Candida</taxon>
    </lineage>
</organism>
<dbReference type="Pfam" id="PF07690">
    <property type="entry name" value="MFS_1"/>
    <property type="match status" value="1"/>
</dbReference>
<feature type="transmembrane region" description="Helical" evidence="6">
    <location>
        <begin position="426"/>
        <end position="445"/>
    </location>
</feature>
<evidence type="ECO:0000313" key="8">
    <source>
        <dbReference type="Proteomes" id="UP000536275"/>
    </source>
</evidence>
<dbReference type="PANTHER" id="PTHR23502:SF4">
    <property type="entry name" value="MAJOR FACILITATOR SUPERFAMILY (MFS) PROFILE DOMAIN-CONTAINING PROTEIN-RELATED"/>
    <property type="match status" value="1"/>
</dbReference>
<evidence type="ECO:0000256" key="5">
    <source>
        <dbReference type="SAM" id="MobiDB-lite"/>
    </source>
</evidence>
<evidence type="ECO:0000313" key="7">
    <source>
        <dbReference type="EMBL" id="KAF6070288.1"/>
    </source>
</evidence>
<sequence>MPTTTHTHPKSRLGIQQPSAKEVTGTIIMMDDPEDNDEDNESMKKSATGIILSPQPHDSPNDPLNWPVWKRDICLLIIGFQSFIGGGMSPLLAAGMNTLVTEFDRPLTTISYLVGGFMLSLGCGSVIASPTAVLFGKRLVYIGGIFIFMMGAIWGGAAKDFGNLMGARVITGFGASQSNNIIPLLSGLVFQSLDRHWLFWILAMFLGFNLVATFLFVPDTFWDRNPTPSKRSLEETKMAQSVATYHPPSQRPNAFALHRPSQMNITDVHSLSSSINESAEKQQEVGQTPVGITEPNDISQQQQQQATPQTKNSYLKEIRLYQGRFTKDSWWMVALRPFVLYCYPSVLFGSLTYALAVVWLIVISETIGEIFRHPPYGYNQQTVGLFYISPFIGGILGSLTCGLLSDRIVRYLVSKNKGVYEPEFRLVMIIPSTLFIAIGLMGYGWSSQVHNPWVAPVIFFGAMSFGSSMASTTAITFAVDSYKVFAAESLVSFNFLKNLLGFCFSLFNNKYADREGYRAAYVTYGGFKYLSVFLLSHFTYMAKNFEDGQMKKNL</sequence>
<feature type="region of interest" description="Disordered" evidence="5">
    <location>
        <begin position="278"/>
        <end position="310"/>
    </location>
</feature>
<feature type="transmembrane region" description="Helical" evidence="6">
    <location>
        <begin position="519"/>
        <end position="542"/>
    </location>
</feature>
<name>A0A8H6F3V3_CANAX</name>
<dbReference type="SUPFAM" id="SSF103473">
    <property type="entry name" value="MFS general substrate transporter"/>
    <property type="match status" value="1"/>
</dbReference>
<dbReference type="Gene3D" id="1.20.1250.20">
    <property type="entry name" value="MFS general substrate transporter like domains"/>
    <property type="match status" value="1"/>
</dbReference>
<dbReference type="GO" id="GO:0005886">
    <property type="term" value="C:plasma membrane"/>
    <property type="evidence" value="ECO:0007669"/>
    <property type="project" value="TreeGrafter"/>
</dbReference>
<comment type="caution">
    <text evidence="7">The sequence shown here is derived from an EMBL/GenBank/DDBJ whole genome shotgun (WGS) entry which is preliminary data.</text>
</comment>
<protein>
    <submittedName>
        <fullName evidence="7">Major Facilitator Superfamily protein</fullName>
    </submittedName>
</protein>
<keyword evidence="3 6" id="KW-1133">Transmembrane helix</keyword>
<feature type="transmembrane region" description="Helical" evidence="6">
    <location>
        <begin position="73"/>
        <end position="95"/>
    </location>
</feature>
<dbReference type="GO" id="GO:0022857">
    <property type="term" value="F:transmembrane transporter activity"/>
    <property type="evidence" value="ECO:0007669"/>
    <property type="project" value="InterPro"/>
</dbReference>
<gene>
    <name evidence="7" type="ORF">FOB64_002367</name>
</gene>
<feature type="transmembrane region" description="Helical" evidence="6">
    <location>
        <begin position="384"/>
        <end position="405"/>
    </location>
</feature>
<dbReference type="Gene3D" id="1.20.1720.10">
    <property type="entry name" value="Multidrug resistance protein D"/>
    <property type="match status" value="1"/>
</dbReference>
<feature type="transmembrane region" description="Helical" evidence="6">
    <location>
        <begin position="139"/>
        <end position="157"/>
    </location>
</feature>